<comment type="caution">
    <text evidence="3">The sequence shown here is derived from an EMBL/GenBank/DDBJ whole genome shotgun (WGS) entry which is preliminary data.</text>
</comment>
<dbReference type="EMBL" id="JAEDAK010000003">
    <property type="protein sequence ID" value="MBH9576557.1"/>
    <property type="molecule type" value="Genomic_DNA"/>
</dbReference>
<evidence type="ECO:0000313" key="4">
    <source>
        <dbReference type="Proteomes" id="UP000613266"/>
    </source>
</evidence>
<dbReference type="AlphaFoldDB" id="A0A931NDD5"/>
<dbReference type="Gene3D" id="3.20.20.80">
    <property type="entry name" value="Glycosidases"/>
    <property type="match status" value="1"/>
</dbReference>
<evidence type="ECO:0000256" key="1">
    <source>
        <dbReference type="ARBA" id="ARBA00022729"/>
    </source>
</evidence>
<keyword evidence="4" id="KW-1185">Reference proteome</keyword>
<dbReference type="PANTHER" id="PTHR43405">
    <property type="entry name" value="GLYCOSYL HYDROLASE DIGH"/>
    <property type="match status" value="1"/>
</dbReference>
<dbReference type="Pfam" id="PF02638">
    <property type="entry name" value="GHL10"/>
    <property type="match status" value="1"/>
</dbReference>
<dbReference type="Proteomes" id="UP000613266">
    <property type="component" value="Unassembled WGS sequence"/>
</dbReference>
<name>A0A931NDD5_9BURK</name>
<dbReference type="PROSITE" id="PS51257">
    <property type="entry name" value="PROKAR_LIPOPROTEIN"/>
    <property type="match status" value="1"/>
</dbReference>
<proteinExistence type="predicted"/>
<organism evidence="3 4">
    <name type="scientific">Inhella proteolytica</name>
    <dbReference type="NCBI Taxonomy" id="2795029"/>
    <lineage>
        <taxon>Bacteria</taxon>
        <taxon>Pseudomonadati</taxon>
        <taxon>Pseudomonadota</taxon>
        <taxon>Betaproteobacteria</taxon>
        <taxon>Burkholderiales</taxon>
        <taxon>Sphaerotilaceae</taxon>
        <taxon>Inhella</taxon>
    </lineage>
</organism>
<evidence type="ECO:0000313" key="3">
    <source>
        <dbReference type="EMBL" id="MBH9576557.1"/>
    </source>
</evidence>
<protein>
    <submittedName>
        <fullName evidence="3">Family 10 glycosylhydrolase</fullName>
    </submittedName>
</protein>
<feature type="domain" description="Glycosyl hydrolase-like 10" evidence="2">
    <location>
        <begin position="39"/>
        <end position="354"/>
    </location>
</feature>
<dbReference type="RefSeq" id="WP_198110166.1">
    <property type="nucleotide sequence ID" value="NZ_JAEDAK010000003.1"/>
</dbReference>
<evidence type="ECO:0000259" key="2">
    <source>
        <dbReference type="Pfam" id="PF02638"/>
    </source>
</evidence>
<keyword evidence="1" id="KW-0732">Signal</keyword>
<dbReference type="PANTHER" id="PTHR43405:SF1">
    <property type="entry name" value="GLYCOSYL HYDROLASE DIGH"/>
    <property type="match status" value="1"/>
</dbReference>
<dbReference type="SUPFAM" id="SSF51445">
    <property type="entry name" value="(Trans)glycosidases"/>
    <property type="match status" value="1"/>
</dbReference>
<sequence length="498" mass="55408">MKRRELLLATPALLGGCAVLDLSGVQPAPALQAPAIPREFRAAWVATVANIDWPSRPGLPTAAQQEEARRAVQQAARLGLNALILQVRTAADALYPSALEPWAEWLSGTQGQAPEPAWDPLAFWLREAHAAGLELHAWLNPYRAQPSAAKGPRSATHVSQARPEWVRRYGDQLWLDPAEEGAAAQTLAVARDLLARYPLDGLHIDDYFYPYPVKDAAGQWVDFPDEAAWARYQASGGLMRRADWRRAQVDALVQRLHASVHELRPTARFGISPFGLMKPALRPAGIQGFSQFDQLYADVERWLSEGWLDYLVPQLYWPRAQTAQAFEPLLRSWQQLNPKGRHLWPGLFTSKVTEKDDSWPVEEIEAQIALTRQAQAGGHVHFSWVALGQNRRGMSERLRTQAYAQAALPPATPWLADAVPGPLQLERVRPVGGAPQWQLRGPDEAPLRRWLWWREAGAWRGELRGPGPFDWPAQADALVACALSVTGLEGPRGSWSRA</sequence>
<dbReference type="InterPro" id="IPR052177">
    <property type="entry name" value="Divisome_Glycosyl_Hydrolase"/>
</dbReference>
<reference evidence="3" key="1">
    <citation type="submission" date="2020-12" db="EMBL/GenBank/DDBJ databases">
        <title>The genome sequence of Inhella sp. 1Y17.</title>
        <authorList>
            <person name="Liu Y."/>
        </authorList>
    </citation>
    <scope>NUCLEOTIDE SEQUENCE</scope>
    <source>
        <strain evidence="3">1Y17</strain>
    </source>
</reference>
<gene>
    <name evidence="3" type="ORF">I7X39_06545</name>
</gene>
<accession>A0A931NDD5</accession>
<dbReference type="InterPro" id="IPR017853">
    <property type="entry name" value="GH"/>
</dbReference>
<dbReference type="InterPro" id="IPR003790">
    <property type="entry name" value="GHL10"/>
</dbReference>